<dbReference type="InterPro" id="IPR027266">
    <property type="entry name" value="TrmE/GcvT-like"/>
</dbReference>
<dbReference type="PANTHER" id="PTHR43757:SF2">
    <property type="entry name" value="AMINOMETHYLTRANSFERASE, MITOCHONDRIAL"/>
    <property type="match status" value="1"/>
</dbReference>
<dbReference type="AlphaFoldDB" id="A0A2S4LY35"/>
<comment type="similarity">
    <text evidence="1">Belongs to the GcvT family.</text>
</comment>
<sequence length="998" mass="107132">MSTQPFRLAAGGLVDRTQAQSFRFDGKRYEGYAGDTLASALLANGVRLVGRSFKYHRPRGILSAGAEEPNALVELRAGARREPNTRATVAELYHGLEARSQNRWPSLAFDLLSVNSLFGAGLVAGFYYKTFMWPAAFWEKLYEPLIRRAAGLGRAAPHEDPDHYEKAFAFCDVLVIGGGPAGLAAALAAGRSGARVILCDEDFRLGGALLAEKREIDGQPAAEWLAATLAELASLPDVTVMPRSTVYGVYDHGIYGVVERVNDHLPVPPAHQPRQRAWRVNAKRAVLAAGAIERPIVFAGNDTPGVMLAGAVRAYVNRYGVLPGREAVIFTSGDDGWATARDLAAAGATVAAIVDPRAEIDAGLMAMAGQIGARVFAGSVVSSASGGRALDRVTIRDASGREQSIACDLLAVSNGWNPTLHLTSHQNTRPIWDEAIHAFVPGQMPAGLSVAGSAAGRFSLAQALEDGARQGTEAALDCGFAGKAELPPRKTDLEGIALSPVWRVKDGKGRSLGKAFVDFQNDVTDKDVELAAREGFKPVEHLKRYTTLGMATDQGKTSNIAGLAIMAELTAKTIPETGTTIFRPPYTPVAIGALGGHHRGRDFRPTRLAPTHQWSQDQGAVFVESGAWMRAQYYPKPGETDWLTTVNREVLAVRNGVGLCDVSTLGKIDIQGADAAEFLERVYINGWKALPVGKARYGLMLREDGFVMDDGTTSRLAETHFLTTTTTANAGKVMQHLEFCHQVLWPSLDVRLVSVSEQWAQAAIAGPKARAVLQGVVDPQYDISNEAFPYLAAREITVGGGIPARLFRISFSGELAYELAVPADYGDAMMRALMAAGEAHDICAYGTEALGVMRIEKGHVAGNELSGQTTARDLGLGKMMSAKKDYIGRVMAKREALVEAERPSFVGFKAVDPGQRLRAGAHFIALGKPATMENDEGYMTSVAYSPNLKHWMGLGLLKNGASRIGERIRAVDPVRNGDIEVEICSPVFVDPEGTRLHV</sequence>
<reference evidence="6 7" key="1">
    <citation type="submission" date="2018-01" db="EMBL/GenBank/DDBJ databases">
        <title>Genomic Encyclopedia of Type Strains, Phase III (KMG-III): the genomes of soil and plant-associated and newly described type strains.</title>
        <authorList>
            <person name="Whitman W."/>
        </authorList>
    </citation>
    <scope>NUCLEOTIDE SEQUENCE [LARGE SCALE GENOMIC DNA]</scope>
    <source>
        <strain evidence="6 7">1131</strain>
    </source>
</reference>
<feature type="domain" description="Aminomethyltransferase C-terminal" evidence="4">
    <location>
        <begin position="905"/>
        <end position="990"/>
    </location>
</feature>
<dbReference type="Gene3D" id="3.50.50.60">
    <property type="entry name" value="FAD/NAD(P)-binding domain"/>
    <property type="match status" value="1"/>
</dbReference>
<evidence type="ECO:0000313" key="7">
    <source>
        <dbReference type="Proteomes" id="UP000236919"/>
    </source>
</evidence>
<keyword evidence="2" id="KW-0560">Oxidoreductase</keyword>
<dbReference type="Pfam" id="PF08669">
    <property type="entry name" value="GCV_T_C"/>
    <property type="match status" value="1"/>
</dbReference>
<dbReference type="InterPro" id="IPR029043">
    <property type="entry name" value="GcvT/YgfZ_C"/>
</dbReference>
<evidence type="ECO:0000313" key="6">
    <source>
        <dbReference type="EMBL" id="POR47372.1"/>
    </source>
</evidence>
<dbReference type="Gene3D" id="3.10.20.440">
    <property type="entry name" value="2Fe-2S iron-sulphur cluster binding domain, sarcosine oxidase, alpha subunit, N-terminal domain"/>
    <property type="match status" value="1"/>
</dbReference>
<accession>A0A2S4LY35</accession>
<dbReference type="NCBIfam" id="TIGR01372">
    <property type="entry name" value="soxA"/>
    <property type="match status" value="1"/>
</dbReference>
<name>A0A2S4LY35_9HYPH</name>
<dbReference type="Pfam" id="PF12831">
    <property type="entry name" value="FAD_oxidored"/>
    <property type="match status" value="1"/>
</dbReference>
<dbReference type="InterPro" id="IPR041117">
    <property type="entry name" value="SoxA_A3"/>
</dbReference>
<dbReference type="SUPFAM" id="SSF103025">
    <property type="entry name" value="Folate-binding domain"/>
    <property type="match status" value="1"/>
</dbReference>
<evidence type="ECO:0000256" key="2">
    <source>
        <dbReference type="ARBA" id="ARBA00023002"/>
    </source>
</evidence>
<proteinExistence type="inferred from homology"/>
<dbReference type="Proteomes" id="UP000236919">
    <property type="component" value="Unassembled WGS sequence"/>
</dbReference>
<dbReference type="Pfam" id="PF01571">
    <property type="entry name" value="GCV_T"/>
    <property type="match status" value="1"/>
</dbReference>
<dbReference type="EMBL" id="PQFZ01000019">
    <property type="protein sequence ID" value="POR47372.1"/>
    <property type="molecule type" value="Genomic_DNA"/>
</dbReference>
<dbReference type="InterPro" id="IPR042204">
    <property type="entry name" value="2Fe-2S-bd_N"/>
</dbReference>
<dbReference type="InterPro" id="IPR028896">
    <property type="entry name" value="GcvT/YgfZ/DmdA"/>
</dbReference>
<dbReference type="GO" id="GO:0008115">
    <property type="term" value="F:sarcosine oxidase activity"/>
    <property type="evidence" value="ECO:0007669"/>
    <property type="project" value="InterPro"/>
</dbReference>
<feature type="domain" description="GCVT N-terminal" evidence="3">
    <location>
        <begin position="612"/>
        <end position="884"/>
    </location>
</feature>
<dbReference type="Pfam" id="PF17806">
    <property type="entry name" value="SO_alpha_A3"/>
    <property type="match status" value="1"/>
</dbReference>
<feature type="domain" description="SoxA A3" evidence="5">
    <location>
        <begin position="513"/>
        <end position="595"/>
    </location>
</feature>
<dbReference type="Gene3D" id="1.10.10.1100">
    <property type="entry name" value="BFD-like [2Fe-2S]-binding domain"/>
    <property type="match status" value="1"/>
</dbReference>
<evidence type="ECO:0000259" key="4">
    <source>
        <dbReference type="Pfam" id="PF08669"/>
    </source>
</evidence>
<comment type="caution">
    <text evidence="6">The sequence shown here is derived from an EMBL/GenBank/DDBJ whole genome shotgun (WGS) entry which is preliminary data.</text>
</comment>
<keyword evidence="7" id="KW-1185">Reference proteome</keyword>
<dbReference type="PRINTS" id="PR00469">
    <property type="entry name" value="PNDRDTASEII"/>
</dbReference>
<dbReference type="Gene3D" id="3.30.1360.120">
    <property type="entry name" value="Probable tRNA modification gtpase trme, domain 1"/>
    <property type="match status" value="1"/>
</dbReference>
<dbReference type="SUPFAM" id="SSF51905">
    <property type="entry name" value="FAD/NAD(P)-binding domain"/>
    <property type="match status" value="1"/>
</dbReference>
<dbReference type="RefSeq" id="WP_103720644.1">
    <property type="nucleotide sequence ID" value="NZ_PQFZ01000019.1"/>
</dbReference>
<dbReference type="SUPFAM" id="SSF101790">
    <property type="entry name" value="Aminomethyltransferase beta-barrel domain"/>
    <property type="match status" value="1"/>
</dbReference>
<evidence type="ECO:0000259" key="3">
    <source>
        <dbReference type="Pfam" id="PF01571"/>
    </source>
</evidence>
<dbReference type="PRINTS" id="PR00368">
    <property type="entry name" value="FADPNR"/>
</dbReference>
<dbReference type="InterPro" id="IPR006277">
    <property type="entry name" value="Sarcosine_oxidase_asu"/>
</dbReference>
<dbReference type="InterPro" id="IPR013977">
    <property type="entry name" value="GcvT_C"/>
</dbReference>
<protein>
    <submittedName>
        <fullName evidence="6">N-methylglutamate dehydrogenase subunit C</fullName>
    </submittedName>
</protein>
<dbReference type="InterPro" id="IPR041854">
    <property type="entry name" value="BFD-like_2Fe2S-bd_dom_sf"/>
</dbReference>
<evidence type="ECO:0000259" key="5">
    <source>
        <dbReference type="Pfam" id="PF17806"/>
    </source>
</evidence>
<gene>
    <name evidence="6" type="ORF">CYD53_11956</name>
</gene>
<dbReference type="InterPro" id="IPR006222">
    <property type="entry name" value="GCVT_N"/>
</dbReference>
<organism evidence="6 7">
    <name type="scientific">Bosea psychrotolerans</name>
    <dbReference type="NCBI Taxonomy" id="1871628"/>
    <lineage>
        <taxon>Bacteria</taxon>
        <taxon>Pseudomonadati</taxon>
        <taxon>Pseudomonadota</taxon>
        <taxon>Alphaproteobacteria</taxon>
        <taxon>Hyphomicrobiales</taxon>
        <taxon>Boseaceae</taxon>
        <taxon>Bosea</taxon>
    </lineage>
</organism>
<dbReference type="InterPro" id="IPR036188">
    <property type="entry name" value="FAD/NAD-bd_sf"/>
</dbReference>
<dbReference type="OrthoDB" id="5287468at2"/>
<dbReference type="PIRSF" id="PIRSF037980">
    <property type="entry name" value="SoxA"/>
    <property type="match status" value="1"/>
</dbReference>
<dbReference type="GO" id="GO:0046653">
    <property type="term" value="P:tetrahydrofolate metabolic process"/>
    <property type="evidence" value="ECO:0007669"/>
    <property type="project" value="InterPro"/>
</dbReference>
<dbReference type="PANTHER" id="PTHR43757">
    <property type="entry name" value="AMINOMETHYLTRANSFERASE"/>
    <property type="match status" value="1"/>
</dbReference>
<evidence type="ECO:0000256" key="1">
    <source>
        <dbReference type="ARBA" id="ARBA00008609"/>
    </source>
</evidence>
<dbReference type="Pfam" id="PF13510">
    <property type="entry name" value="Fer2_4"/>
    <property type="match status" value="1"/>
</dbReference>